<proteinExistence type="predicted"/>
<evidence type="ECO:0000256" key="2">
    <source>
        <dbReference type="ARBA" id="ARBA00023002"/>
    </source>
</evidence>
<sequence>MVSKHLFTKKELDAYYDNLKKENLGALWKDLGHMVTKEPVHDVKPYLWKWKTVRDFALQSGQLLEPGKDAERRVVYLQNPSLIDKGLIGFGTHTLYAGIQLLLPGEYAPSHRHSQAAIRFIIEGEGAYTAVNGEKTYMERGDMILTPAWTWHEHKHEGTEPVFWMDGLDVGLVKSLAASYFEQFKEESYPALAPEEYAIEQYRGGAYKKLNEKIEPGYPSPVYGYKLDRVKYLLDHMTEEDNDPYEAYAIEYINPSTGGSADGRIGTVMQKLVPGQHTKAHRHVHSAIYHVFEGQGYTVIDGQKFEWEKGDFFILPPWSYHEHVNTGEEDAYLFSYNDKPVMEKLDLEFGNAYEENGGQQIITSTFKAEANEE</sequence>
<evidence type="ECO:0000256" key="1">
    <source>
        <dbReference type="ARBA" id="ARBA00022964"/>
    </source>
</evidence>
<protein>
    <submittedName>
        <fullName evidence="4">Cupin domain-containing protein</fullName>
    </submittedName>
</protein>
<dbReference type="Proteomes" id="UP001596109">
    <property type="component" value="Unassembled WGS sequence"/>
</dbReference>
<evidence type="ECO:0000313" key="4">
    <source>
        <dbReference type="EMBL" id="MFC5587330.1"/>
    </source>
</evidence>
<reference evidence="5" key="1">
    <citation type="journal article" date="2019" name="Int. J. Syst. Evol. Microbiol.">
        <title>The Global Catalogue of Microorganisms (GCM) 10K type strain sequencing project: providing services to taxonomists for standard genome sequencing and annotation.</title>
        <authorList>
            <consortium name="The Broad Institute Genomics Platform"/>
            <consortium name="The Broad Institute Genome Sequencing Center for Infectious Disease"/>
            <person name="Wu L."/>
            <person name="Ma J."/>
        </authorList>
    </citation>
    <scope>NUCLEOTIDE SEQUENCE [LARGE SCALE GENOMIC DNA]</scope>
    <source>
        <strain evidence="5">CGMCC 4.1434</strain>
    </source>
</reference>
<dbReference type="InterPro" id="IPR047183">
    <property type="entry name" value="GDO-like"/>
</dbReference>
<dbReference type="EMBL" id="JBHSNO010000001">
    <property type="protein sequence ID" value="MFC5587330.1"/>
    <property type="molecule type" value="Genomic_DNA"/>
</dbReference>
<dbReference type="PANTHER" id="PTHR41517:SF1">
    <property type="entry name" value="CUPIN"/>
    <property type="match status" value="1"/>
</dbReference>
<dbReference type="InterPro" id="IPR013096">
    <property type="entry name" value="Cupin_2"/>
</dbReference>
<gene>
    <name evidence="4" type="ORF">ACFPRA_00210</name>
</gene>
<keyword evidence="5" id="KW-1185">Reference proteome</keyword>
<dbReference type="InterPro" id="IPR011051">
    <property type="entry name" value="RmlC_Cupin_sf"/>
</dbReference>
<feature type="domain" description="Cupin type-2" evidence="3">
    <location>
        <begin position="99"/>
        <end position="166"/>
    </location>
</feature>
<evidence type="ECO:0000313" key="5">
    <source>
        <dbReference type="Proteomes" id="UP001596109"/>
    </source>
</evidence>
<evidence type="ECO:0000259" key="3">
    <source>
        <dbReference type="Pfam" id="PF07883"/>
    </source>
</evidence>
<name>A0ABW0TFW8_9BACL</name>
<dbReference type="SUPFAM" id="SSF51182">
    <property type="entry name" value="RmlC-like cupins"/>
    <property type="match status" value="1"/>
</dbReference>
<keyword evidence="1" id="KW-0223">Dioxygenase</keyword>
<dbReference type="CDD" id="cd06992">
    <property type="entry name" value="cupin_GDO-like_C"/>
    <property type="match status" value="1"/>
</dbReference>
<feature type="domain" description="Cupin type-2" evidence="3">
    <location>
        <begin position="269"/>
        <end position="334"/>
    </location>
</feature>
<organism evidence="4 5">
    <name type="scientific">Sporosarcina soli</name>
    <dbReference type="NCBI Taxonomy" id="334736"/>
    <lineage>
        <taxon>Bacteria</taxon>
        <taxon>Bacillati</taxon>
        <taxon>Bacillota</taxon>
        <taxon>Bacilli</taxon>
        <taxon>Bacillales</taxon>
        <taxon>Caryophanaceae</taxon>
        <taxon>Sporosarcina</taxon>
    </lineage>
</organism>
<dbReference type="Pfam" id="PF07883">
    <property type="entry name" value="Cupin_2"/>
    <property type="match status" value="2"/>
</dbReference>
<comment type="caution">
    <text evidence="4">The sequence shown here is derived from an EMBL/GenBank/DDBJ whole genome shotgun (WGS) entry which is preliminary data.</text>
</comment>
<dbReference type="Gene3D" id="2.60.120.10">
    <property type="entry name" value="Jelly Rolls"/>
    <property type="match status" value="1"/>
</dbReference>
<accession>A0ABW0TFW8</accession>
<dbReference type="PANTHER" id="PTHR41517">
    <property type="entry name" value="1,2-DIOXYGENASE PROTEIN-RELATED"/>
    <property type="match status" value="1"/>
</dbReference>
<dbReference type="CDD" id="cd02216">
    <property type="entry name" value="cupin_GDO-like_N"/>
    <property type="match status" value="1"/>
</dbReference>
<keyword evidence="2" id="KW-0560">Oxidoreductase</keyword>
<dbReference type="InterPro" id="IPR014710">
    <property type="entry name" value="RmlC-like_jellyroll"/>
</dbReference>
<dbReference type="RefSeq" id="WP_381429246.1">
    <property type="nucleotide sequence ID" value="NZ_JBHSNO010000001.1"/>
</dbReference>